<dbReference type="PANTHER" id="PTHR42799">
    <property type="entry name" value="MITOCHONDRIAL PEPTIDE METHIONINE SULFOXIDE REDUCTASE"/>
    <property type="match status" value="1"/>
</dbReference>
<dbReference type="STRING" id="109280.ENSHCOP00000025553"/>
<name>A0A3Q2ZGW5_HIPCM</name>
<dbReference type="PANTHER" id="PTHR42799:SF22">
    <property type="entry name" value="PEPTIDE-METHIONINE (S)-S-OXIDE REDUCTASE"/>
    <property type="match status" value="1"/>
</dbReference>
<dbReference type="EC" id="1.8.4.11" evidence="2"/>
<dbReference type="Ensembl" id="ENSHCOT00000019834.1">
    <property type="protein sequence ID" value="ENSHCOP00000025553.1"/>
    <property type="gene ID" value="ENSHCOG00000015789.1"/>
</dbReference>
<dbReference type="GeneTree" id="ENSGT00940000167209"/>
<evidence type="ECO:0000256" key="5">
    <source>
        <dbReference type="ARBA" id="ARBA00030643"/>
    </source>
</evidence>
<sequence>MNGTLPTENFEVTQLTSRLLNTKSKSSPVFRKCHQASPKSVKTGDRSQVGSRECPTIFKHAVNQNTTVEPFPEGMGTIMFGMGCFWGAEKFFWKVSGVFSTQVGFAGGFTPNPTYEEVCTGMTGHTEVVRVVFSPKDLSVEELLKLFWENHDPTQGMKQHADIGTQYRSAIYTSSAAQQELALNSKVAYQKVCGQYKLSPFLCIALIRLPLNRLWHQPHKGPVEPLLESFVTER</sequence>
<evidence type="ECO:0000256" key="3">
    <source>
        <dbReference type="ARBA" id="ARBA00023002"/>
    </source>
</evidence>
<evidence type="ECO:0000256" key="1">
    <source>
        <dbReference type="ARBA" id="ARBA00005591"/>
    </source>
</evidence>
<dbReference type="InterPro" id="IPR036509">
    <property type="entry name" value="Met_Sox_Rdtase_MsrA_sf"/>
</dbReference>
<feature type="region of interest" description="Disordered" evidence="6">
    <location>
        <begin position="29"/>
        <end position="48"/>
    </location>
</feature>
<evidence type="ECO:0000259" key="7">
    <source>
        <dbReference type="Pfam" id="PF01625"/>
    </source>
</evidence>
<keyword evidence="3" id="KW-0560">Oxidoreductase</keyword>
<keyword evidence="9" id="KW-1185">Reference proteome</keyword>
<dbReference type="GO" id="GO:0034599">
    <property type="term" value="P:cellular response to oxidative stress"/>
    <property type="evidence" value="ECO:0007669"/>
    <property type="project" value="TreeGrafter"/>
</dbReference>
<accession>A0A3Q2ZGW5</accession>
<evidence type="ECO:0000256" key="4">
    <source>
        <dbReference type="ARBA" id="ARBA00030273"/>
    </source>
</evidence>
<protein>
    <recommendedName>
        <fullName evidence="2">peptide-methionine (S)-S-oxide reductase</fullName>
        <ecNumber evidence="2">1.8.4.11</ecNumber>
    </recommendedName>
    <alternativeName>
        <fullName evidence="5">Peptide-methionine (S)-S-oxide reductase</fullName>
    </alternativeName>
    <alternativeName>
        <fullName evidence="4">Protein-methionine-S-oxide reductase</fullName>
    </alternativeName>
</protein>
<dbReference type="HAMAP" id="MF_01401">
    <property type="entry name" value="MsrA"/>
    <property type="match status" value="1"/>
</dbReference>
<comment type="similarity">
    <text evidence="1">Belongs to the MsrA Met sulfoxide reductase family.</text>
</comment>
<dbReference type="Gene3D" id="3.30.1060.10">
    <property type="entry name" value="Peptide methionine sulphoxide reductase MsrA"/>
    <property type="match status" value="1"/>
</dbReference>
<evidence type="ECO:0000313" key="8">
    <source>
        <dbReference type="Ensembl" id="ENSHCOP00000025553.1"/>
    </source>
</evidence>
<dbReference type="Proteomes" id="UP000264820">
    <property type="component" value="Unplaced"/>
</dbReference>
<dbReference type="Pfam" id="PF01625">
    <property type="entry name" value="PMSR"/>
    <property type="match status" value="1"/>
</dbReference>
<evidence type="ECO:0000313" key="9">
    <source>
        <dbReference type="Proteomes" id="UP000264820"/>
    </source>
</evidence>
<evidence type="ECO:0000256" key="6">
    <source>
        <dbReference type="SAM" id="MobiDB-lite"/>
    </source>
</evidence>
<dbReference type="AlphaFoldDB" id="A0A3Q2ZGW5"/>
<dbReference type="GO" id="GO:0008113">
    <property type="term" value="F:peptide-methionine (S)-S-oxide reductase activity"/>
    <property type="evidence" value="ECO:0007669"/>
    <property type="project" value="UniProtKB-EC"/>
</dbReference>
<dbReference type="InterPro" id="IPR002569">
    <property type="entry name" value="Met_Sox_Rdtase_MsrA_dom"/>
</dbReference>
<dbReference type="NCBIfam" id="TIGR00401">
    <property type="entry name" value="msrA"/>
    <property type="match status" value="1"/>
</dbReference>
<reference evidence="8" key="2">
    <citation type="submission" date="2025-09" db="UniProtKB">
        <authorList>
            <consortium name="Ensembl"/>
        </authorList>
    </citation>
    <scope>IDENTIFICATION</scope>
</reference>
<dbReference type="GO" id="GO:0005737">
    <property type="term" value="C:cytoplasm"/>
    <property type="evidence" value="ECO:0007669"/>
    <property type="project" value="TreeGrafter"/>
</dbReference>
<reference evidence="8" key="1">
    <citation type="submission" date="2025-08" db="UniProtKB">
        <authorList>
            <consortium name="Ensembl"/>
        </authorList>
    </citation>
    <scope>IDENTIFICATION</scope>
</reference>
<dbReference type="SUPFAM" id="SSF55068">
    <property type="entry name" value="Peptide methionine sulfoxide reductase"/>
    <property type="match status" value="1"/>
</dbReference>
<dbReference type="InterPro" id="IPR050162">
    <property type="entry name" value="MsrA_MetSO_reductase"/>
</dbReference>
<evidence type="ECO:0000256" key="2">
    <source>
        <dbReference type="ARBA" id="ARBA00012502"/>
    </source>
</evidence>
<feature type="domain" description="Peptide methionine sulphoxide reductase MsrA" evidence="7">
    <location>
        <begin position="77"/>
        <end position="192"/>
    </location>
</feature>
<proteinExistence type="inferred from homology"/>
<organism evidence="8 9">
    <name type="scientific">Hippocampus comes</name>
    <name type="common">Tiger tail seahorse</name>
    <dbReference type="NCBI Taxonomy" id="109280"/>
    <lineage>
        <taxon>Eukaryota</taxon>
        <taxon>Metazoa</taxon>
        <taxon>Chordata</taxon>
        <taxon>Craniata</taxon>
        <taxon>Vertebrata</taxon>
        <taxon>Euteleostomi</taxon>
        <taxon>Actinopterygii</taxon>
        <taxon>Neopterygii</taxon>
        <taxon>Teleostei</taxon>
        <taxon>Neoteleostei</taxon>
        <taxon>Acanthomorphata</taxon>
        <taxon>Syngnathiaria</taxon>
        <taxon>Syngnathiformes</taxon>
        <taxon>Syngnathoidei</taxon>
        <taxon>Syngnathidae</taxon>
        <taxon>Hippocampus</taxon>
    </lineage>
</organism>